<sequence>MLHRNLLIIVYSSNIFYLFSLFFRFLQIAYELRVIEYEGLYSFPIPLLVITRFTAYINLLLFLTSVLVERSLATLFIIDYEKKNRYYISITISGSSLVCSGILSYLLVYESLNPILLAALLLFVNLISVVLFFLLLRYNKTLKTTKCISSSTVTYCLSIRKQVRENIRTMNMLRIGGIVLVAAIFVLIPSLIFVPYFIDYDDSAIQISTASLNAITA</sequence>
<evidence type="ECO:0000313" key="4">
    <source>
        <dbReference type="Proteomes" id="UP001432322"/>
    </source>
</evidence>
<proteinExistence type="inferred from homology"/>
<dbReference type="GO" id="GO:0007606">
    <property type="term" value="P:sensory perception of chemical stimulus"/>
    <property type="evidence" value="ECO:0007669"/>
    <property type="project" value="InterPro"/>
</dbReference>
<dbReference type="InterPro" id="IPR004151">
    <property type="entry name" value="7TM_GPCR_serpentine_rcpt_Sre"/>
</dbReference>
<name>A0AAV5WNL3_9BILA</name>
<feature type="transmembrane region" description="Helical" evidence="2">
    <location>
        <begin position="45"/>
        <end position="66"/>
    </location>
</feature>
<reference evidence="3" key="1">
    <citation type="submission" date="2023-10" db="EMBL/GenBank/DDBJ databases">
        <title>Genome assembly of Pristionchus species.</title>
        <authorList>
            <person name="Yoshida K."/>
            <person name="Sommer R.J."/>
        </authorList>
    </citation>
    <scope>NUCLEOTIDE SEQUENCE</scope>
    <source>
        <strain evidence="3">RS5133</strain>
    </source>
</reference>
<gene>
    <name evidence="3" type="ORF">PFISCL1PPCAC_23482</name>
</gene>
<feature type="non-terminal residue" evidence="3">
    <location>
        <position position="217"/>
    </location>
</feature>
<keyword evidence="2" id="KW-0812">Transmembrane</keyword>
<dbReference type="AlphaFoldDB" id="A0AAV5WNL3"/>
<dbReference type="PANTHER" id="PTHR23128:SF132">
    <property type="entry name" value="SERPENTINE RECEPTOR, CLASS E (EPSILON)-RELATED"/>
    <property type="match status" value="1"/>
</dbReference>
<keyword evidence="2" id="KW-1133">Transmembrane helix</keyword>
<dbReference type="GO" id="GO:0016020">
    <property type="term" value="C:membrane"/>
    <property type="evidence" value="ECO:0007669"/>
    <property type="project" value="InterPro"/>
</dbReference>
<evidence type="ECO:0008006" key="5">
    <source>
        <dbReference type="Google" id="ProtNLM"/>
    </source>
</evidence>
<feature type="transmembrane region" description="Helical" evidence="2">
    <location>
        <begin position="115"/>
        <end position="136"/>
    </location>
</feature>
<comment type="similarity">
    <text evidence="1">Belongs to the nematode receptor-like protein sre family.</text>
</comment>
<dbReference type="Pfam" id="PF03125">
    <property type="entry name" value="Sre"/>
    <property type="match status" value="1"/>
</dbReference>
<organism evidence="3 4">
    <name type="scientific">Pristionchus fissidentatus</name>
    <dbReference type="NCBI Taxonomy" id="1538716"/>
    <lineage>
        <taxon>Eukaryota</taxon>
        <taxon>Metazoa</taxon>
        <taxon>Ecdysozoa</taxon>
        <taxon>Nematoda</taxon>
        <taxon>Chromadorea</taxon>
        <taxon>Rhabditida</taxon>
        <taxon>Rhabditina</taxon>
        <taxon>Diplogasteromorpha</taxon>
        <taxon>Diplogasteroidea</taxon>
        <taxon>Neodiplogasteridae</taxon>
        <taxon>Pristionchus</taxon>
    </lineage>
</organism>
<evidence type="ECO:0000313" key="3">
    <source>
        <dbReference type="EMBL" id="GMT32185.1"/>
    </source>
</evidence>
<feature type="transmembrane region" description="Helical" evidence="2">
    <location>
        <begin position="7"/>
        <end position="25"/>
    </location>
</feature>
<keyword evidence="2" id="KW-0472">Membrane</keyword>
<evidence type="ECO:0000256" key="2">
    <source>
        <dbReference type="SAM" id="Phobius"/>
    </source>
</evidence>
<protein>
    <recommendedName>
        <fullName evidence="5">G protein-coupled receptor</fullName>
    </recommendedName>
</protein>
<comment type="caution">
    <text evidence="3">The sequence shown here is derived from an EMBL/GenBank/DDBJ whole genome shotgun (WGS) entry which is preliminary data.</text>
</comment>
<dbReference type="EMBL" id="BTSY01000006">
    <property type="protein sequence ID" value="GMT32185.1"/>
    <property type="molecule type" value="Genomic_DNA"/>
</dbReference>
<feature type="transmembrane region" description="Helical" evidence="2">
    <location>
        <begin position="175"/>
        <end position="198"/>
    </location>
</feature>
<feature type="transmembrane region" description="Helical" evidence="2">
    <location>
        <begin position="86"/>
        <end position="109"/>
    </location>
</feature>
<dbReference type="PANTHER" id="PTHR23128">
    <property type="entry name" value="SERPENTINE RECEPTOR, CLASS E (EPSILON)-RELATED"/>
    <property type="match status" value="1"/>
</dbReference>
<keyword evidence="4" id="KW-1185">Reference proteome</keyword>
<dbReference type="Proteomes" id="UP001432322">
    <property type="component" value="Unassembled WGS sequence"/>
</dbReference>
<accession>A0AAV5WNL3</accession>
<evidence type="ECO:0000256" key="1">
    <source>
        <dbReference type="ARBA" id="ARBA00006803"/>
    </source>
</evidence>